<dbReference type="Proteomes" id="UP000276133">
    <property type="component" value="Unassembled WGS sequence"/>
</dbReference>
<keyword evidence="1" id="KW-0472">Membrane</keyword>
<feature type="transmembrane region" description="Helical" evidence="1">
    <location>
        <begin position="7"/>
        <end position="27"/>
    </location>
</feature>
<name>A0A3M7SND7_BRAPC</name>
<gene>
    <name evidence="2" type="ORF">BpHYR1_043570</name>
</gene>
<accession>A0A3M7SND7</accession>
<feature type="transmembrane region" description="Helical" evidence="1">
    <location>
        <begin position="47"/>
        <end position="74"/>
    </location>
</feature>
<evidence type="ECO:0000313" key="2">
    <source>
        <dbReference type="EMBL" id="RNA37215.1"/>
    </source>
</evidence>
<dbReference type="AlphaFoldDB" id="A0A3M7SND7"/>
<protein>
    <submittedName>
        <fullName evidence="2">Uncharacterized protein</fullName>
    </submittedName>
</protein>
<keyword evidence="3" id="KW-1185">Reference proteome</keyword>
<comment type="caution">
    <text evidence="2">The sequence shown here is derived from an EMBL/GenBank/DDBJ whole genome shotgun (WGS) entry which is preliminary data.</text>
</comment>
<keyword evidence="1" id="KW-0812">Transmembrane</keyword>
<dbReference type="EMBL" id="REGN01001071">
    <property type="protein sequence ID" value="RNA37215.1"/>
    <property type="molecule type" value="Genomic_DNA"/>
</dbReference>
<evidence type="ECO:0000256" key="1">
    <source>
        <dbReference type="SAM" id="Phobius"/>
    </source>
</evidence>
<evidence type="ECO:0000313" key="3">
    <source>
        <dbReference type="Proteomes" id="UP000276133"/>
    </source>
</evidence>
<reference evidence="2 3" key="1">
    <citation type="journal article" date="2018" name="Sci. Rep.">
        <title>Genomic signatures of local adaptation to the degree of environmental predictability in rotifers.</title>
        <authorList>
            <person name="Franch-Gras L."/>
            <person name="Hahn C."/>
            <person name="Garcia-Roger E.M."/>
            <person name="Carmona M.J."/>
            <person name="Serra M."/>
            <person name="Gomez A."/>
        </authorList>
    </citation>
    <scope>NUCLEOTIDE SEQUENCE [LARGE SCALE GENOMIC DNA]</scope>
    <source>
        <strain evidence="2">HYR1</strain>
    </source>
</reference>
<proteinExistence type="predicted"/>
<organism evidence="2 3">
    <name type="scientific">Brachionus plicatilis</name>
    <name type="common">Marine rotifer</name>
    <name type="synonym">Brachionus muelleri</name>
    <dbReference type="NCBI Taxonomy" id="10195"/>
    <lineage>
        <taxon>Eukaryota</taxon>
        <taxon>Metazoa</taxon>
        <taxon>Spiralia</taxon>
        <taxon>Gnathifera</taxon>
        <taxon>Rotifera</taxon>
        <taxon>Eurotatoria</taxon>
        <taxon>Monogononta</taxon>
        <taxon>Pseudotrocha</taxon>
        <taxon>Ploima</taxon>
        <taxon>Brachionidae</taxon>
        <taxon>Brachionus</taxon>
    </lineage>
</organism>
<sequence>MGLSVHIILNSLIIVFVIGGTKSFLFLNKNHERMNLLYSSSLSDKNVAPVCCFRLCCSNVVPLKWFVCLFLFLFGHYAIKTQVAVNGESHAHPLPAPSKKKNMSLLHQFFLKRTETITE</sequence>
<keyword evidence="1" id="KW-1133">Transmembrane helix</keyword>